<dbReference type="Proteomes" id="UP000789759">
    <property type="component" value="Unassembled WGS sequence"/>
</dbReference>
<organism evidence="2 3">
    <name type="scientific">Cetraspora pellucida</name>
    <dbReference type="NCBI Taxonomy" id="1433469"/>
    <lineage>
        <taxon>Eukaryota</taxon>
        <taxon>Fungi</taxon>
        <taxon>Fungi incertae sedis</taxon>
        <taxon>Mucoromycota</taxon>
        <taxon>Glomeromycotina</taxon>
        <taxon>Glomeromycetes</taxon>
        <taxon>Diversisporales</taxon>
        <taxon>Gigasporaceae</taxon>
        <taxon>Cetraspora</taxon>
    </lineage>
</organism>
<dbReference type="AlphaFoldDB" id="A0A9N9IRB9"/>
<dbReference type="InterPro" id="IPR044822">
    <property type="entry name" value="Myb_DNA-bind_4"/>
</dbReference>
<dbReference type="EMBL" id="CAJVQA010017052">
    <property type="protein sequence ID" value="CAG8746592.1"/>
    <property type="molecule type" value="Genomic_DNA"/>
</dbReference>
<dbReference type="Pfam" id="PF13837">
    <property type="entry name" value="Myb_DNA-bind_4"/>
    <property type="match status" value="1"/>
</dbReference>
<reference evidence="2" key="1">
    <citation type="submission" date="2021-06" db="EMBL/GenBank/DDBJ databases">
        <authorList>
            <person name="Kallberg Y."/>
            <person name="Tangrot J."/>
            <person name="Rosling A."/>
        </authorList>
    </citation>
    <scope>NUCLEOTIDE SEQUENCE</scope>
    <source>
        <strain evidence="2">FL966</strain>
    </source>
</reference>
<name>A0A9N9IRB9_9GLOM</name>
<evidence type="ECO:0000313" key="2">
    <source>
        <dbReference type="EMBL" id="CAG8746592.1"/>
    </source>
</evidence>
<keyword evidence="3" id="KW-1185">Reference proteome</keyword>
<feature type="domain" description="Myb/SANT-like DNA-binding" evidence="1">
    <location>
        <begin position="57"/>
        <end position="137"/>
    </location>
</feature>
<evidence type="ECO:0000259" key="1">
    <source>
        <dbReference type="Pfam" id="PF13837"/>
    </source>
</evidence>
<evidence type="ECO:0000313" key="3">
    <source>
        <dbReference type="Proteomes" id="UP000789759"/>
    </source>
</evidence>
<proteinExistence type="predicted"/>
<gene>
    <name evidence="2" type="ORF">CPELLU_LOCUS14416</name>
</gene>
<protein>
    <submittedName>
        <fullName evidence="2">21558_t:CDS:1</fullName>
    </submittedName>
</protein>
<comment type="caution">
    <text evidence="2">The sequence shown here is derived from an EMBL/GenBank/DDBJ whole genome shotgun (WGS) entry which is preliminary data.</text>
</comment>
<sequence>MLENQFTSIIASIQFINYVSPSSQDNNIITRTQIKTSKQFKVIDNESNYDESIPSSKFWSDSETRTLISYLSDNFDLYHKNKSKFYSMAANKIGNNRTSAQVNSKIQSLRTRYENENKEETSKTRSKWSYLDDMNEISGNKENIKLDYLASSIDINDKNDVNDKGLAVSNYKKQKNSELDQMYLDELRFLRKTKKEKEKFVKEQELKFKLEMKRMEKEFQYNLQVKEHELKYKE</sequence>
<dbReference type="OrthoDB" id="5600249at2759"/>
<accession>A0A9N9IRB9</accession>